<protein>
    <submittedName>
        <fullName evidence="1">Uncharacterized protein</fullName>
    </submittedName>
</protein>
<dbReference type="EMBL" id="LR796696">
    <property type="protein sequence ID" value="CAB4160306.1"/>
    <property type="molecule type" value="Genomic_DNA"/>
</dbReference>
<sequence>MIDPNNANDKIVLNRIANLEERVRDLTIAHQKFVTNSQINEMIVHLTNELATVKLLLASIEKRITILEES</sequence>
<name>A0A6J5NRN1_9CAUD</name>
<accession>A0A6J5NRN1</accession>
<organism evidence="1">
    <name type="scientific">uncultured Caudovirales phage</name>
    <dbReference type="NCBI Taxonomy" id="2100421"/>
    <lineage>
        <taxon>Viruses</taxon>
        <taxon>Duplodnaviria</taxon>
        <taxon>Heunggongvirae</taxon>
        <taxon>Uroviricota</taxon>
        <taxon>Caudoviricetes</taxon>
        <taxon>Peduoviridae</taxon>
        <taxon>Maltschvirus</taxon>
        <taxon>Maltschvirus maltsch</taxon>
    </lineage>
</organism>
<evidence type="ECO:0000313" key="1">
    <source>
        <dbReference type="EMBL" id="CAB4160306.1"/>
    </source>
</evidence>
<proteinExistence type="predicted"/>
<gene>
    <name evidence="1" type="ORF">UFOVP724_143</name>
</gene>
<reference evidence="1" key="1">
    <citation type="submission" date="2020-04" db="EMBL/GenBank/DDBJ databases">
        <authorList>
            <person name="Chiriac C."/>
            <person name="Salcher M."/>
            <person name="Ghai R."/>
            <person name="Kavagutti S V."/>
        </authorList>
    </citation>
    <scope>NUCLEOTIDE SEQUENCE</scope>
</reference>